<dbReference type="EMBL" id="JASAOG010000171">
    <property type="protein sequence ID" value="KAK0046059.1"/>
    <property type="molecule type" value="Genomic_DNA"/>
</dbReference>
<comment type="caution">
    <text evidence="1">The sequence shown here is derived from an EMBL/GenBank/DDBJ whole genome shotgun (WGS) entry which is preliminary data.</text>
</comment>
<reference evidence="1" key="1">
    <citation type="journal article" date="2023" name="PLoS Negl. Trop. Dis.">
        <title>A genome sequence for Biomphalaria pfeifferi, the major vector snail for the human-infecting parasite Schistosoma mansoni.</title>
        <authorList>
            <person name="Bu L."/>
            <person name="Lu L."/>
            <person name="Laidemitt M.R."/>
            <person name="Zhang S.M."/>
            <person name="Mutuku M."/>
            <person name="Mkoji G."/>
            <person name="Steinauer M."/>
            <person name="Loker E.S."/>
        </authorList>
    </citation>
    <scope>NUCLEOTIDE SEQUENCE</scope>
    <source>
        <strain evidence="1">KasaAsao</strain>
    </source>
</reference>
<organism evidence="1 2">
    <name type="scientific">Biomphalaria pfeifferi</name>
    <name type="common">Bloodfluke planorb</name>
    <name type="synonym">Freshwater snail</name>
    <dbReference type="NCBI Taxonomy" id="112525"/>
    <lineage>
        <taxon>Eukaryota</taxon>
        <taxon>Metazoa</taxon>
        <taxon>Spiralia</taxon>
        <taxon>Lophotrochozoa</taxon>
        <taxon>Mollusca</taxon>
        <taxon>Gastropoda</taxon>
        <taxon>Heterobranchia</taxon>
        <taxon>Euthyneura</taxon>
        <taxon>Panpulmonata</taxon>
        <taxon>Hygrophila</taxon>
        <taxon>Lymnaeoidea</taxon>
        <taxon>Planorbidae</taxon>
        <taxon>Biomphalaria</taxon>
    </lineage>
</organism>
<sequence length="105" mass="12234">MSRAQQSVKLIRNQQLRKLEHELKSFVNQFQSKVKKCEDIDAMDLIEADFKEGYSKFSEFGLAIEGKVTLNPDKNVISLQSEDMRHFDNVNILINELSISMKEKR</sequence>
<protein>
    <submittedName>
        <fullName evidence="1">GTPase IMAP family member 7-like isoform X2</fullName>
    </submittedName>
</protein>
<gene>
    <name evidence="1" type="ORF">Bpfe_024520</name>
</gene>
<dbReference type="Proteomes" id="UP001233172">
    <property type="component" value="Unassembled WGS sequence"/>
</dbReference>
<keyword evidence="2" id="KW-1185">Reference proteome</keyword>
<proteinExistence type="predicted"/>
<evidence type="ECO:0000313" key="2">
    <source>
        <dbReference type="Proteomes" id="UP001233172"/>
    </source>
</evidence>
<evidence type="ECO:0000313" key="1">
    <source>
        <dbReference type="EMBL" id="KAK0046059.1"/>
    </source>
</evidence>
<accession>A0AAD8B2B1</accession>
<name>A0AAD8B2B1_BIOPF</name>
<dbReference type="AlphaFoldDB" id="A0AAD8B2B1"/>
<reference evidence="1" key="2">
    <citation type="submission" date="2023-04" db="EMBL/GenBank/DDBJ databases">
        <authorList>
            <person name="Bu L."/>
            <person name="Lu L."/>
            <person name="Laidemitt M.R."/>
            <person name="Zhang S.M."/>
            <person name="Mutuku M."/>
            <person name="Mkoji G."/>
            <person name="Steinauer M."/>
            <person name="Loker E.S."/>
        </authorList>
    </citation>
    <scope>NUCLEOTIDE SEQUENCE</scope>
    <source>
        <strain evidence="1">KasaAsao</strain>
        <tissue evidence="1">Whole Snail</tissue>
    </source>
</reference>